<accession>A0A345E4P0</accession>
<dbReference type="Proteomes" id="UP000253273">
    <property type="component" value="Chromosome"/>
</dbReference>
<dbReference type="AlphaFoldDB" id="A0A345E4P0"/>
<dbReference type="InterPro" id="IPR014710">
    <property type="entry name" value="RmlC-like_jellyroll"/>
</dbReference>
<evidence type="ECO:0000313" key="3">
    <source>
        <dbReference type="Proteomes" id="UP000253273"/>
    </source>
</evidence>
<gene>
    <name evidence="2" type="ORF">DU500_12415</name>
</gene>
<protein>
    <submittedName>
        <fullName evidence="2">Cupin domain-containing protein</fullName>
    </submittedName>
</protein>
<dbReference type="SUPFAM" id="SSF51182">
    <property type="entry name" value="RmlC-like cupins"/>
    <property type="match status" value="1"/>
</dbReference>
<dbReference type="PANTHER" id="PTHR43346:SF1">
    <property type="entry name" value="QUERCETIN 2,3-DIOXYGENASE-RELATED"/>
    <property type="match status" value="1"/>
</dbReference>
<sequence length="109" mass="12121">MDKINVTDIADQLAEDGEMETEAMRAVSFSLQVMRFEPGDQDPMHAHAEEEIYRIDMGEATLVTDDESVEVEPGDVVHLRPGTDHQFTDFEGEFVVTVMYAPAEGSQAT</sequence>
<proteinExistence type="predicted"/>
<feature type="domain" description="Cupin type-2" evidence="1">
    <location>
        <begin position="33"/>
        <end position="87"/>
    </location>
</feature>
<organism evidence="2 3">
    <name type="scientific">Haloplanus rubicundus</name>
    <dbReference type="NCBI Taxonomy" id="1547898"/>
    <lineage>
        <taxon>Archaea</taxon>
        <taxon>Methanobacteriati</taxon>
        <taxon>Methanobacteriota</taxon>
        <taxon>Stenosarchaea group</taxon>
        <taxon>Halobacteria</taxon>
        <taxon>Halobacteriales</taxon>
        <taxon>Haloferacaceae</taxon>
        <taxon>Haloplanus</taxon>
    </lineage>
</organism>
<dbReference type="OrthoDB" id="190812at2157"/>
<dbReference type="PANTHER" id="PTHR43346">
    <property type="entry name" value="LIGAND BINDING DOMAIN PROTEIN, PUTATIVE (AFU_ORTHOLOGUE AFUA_6G14370)-RELATED"/>
    <property type="match status" value="1"/>
</dbReference>
<dbReference type="KEGG" id="haj:DU500_12415"/>
<keyword evidence="3" id="KW-1185">Reference proteome</keyword>
<dbReference type="InterPro" id="IPR052538">
    <property type="entry name" value="Flavonoid_dioxygenase-like"/>
</dbReference>
<dbReference type="EMBL" id="CP031150">
    <property type="protein sequence ID" value="AXG07162.1"/>
    <property type="molecule type" value="Genomic_DNA"/>
</dbReference>
<dbReference type="Gene3D" id="2.60.120.10">
    <property type="entry name" value="Jelly Rolls"/>
    <property type="match status" value="1"/>
</dbReference>
<reference evidence="2 3" key="1">
    <citation type="submission" date="2018-07" db="EMBL/GenBank/DDBJ databases">
        <title>Genome sequences of Haloplanus sp. CBA1113.</title>
        <authorList>
            <person name="Kim Y.B."/>
            <person name="Roh S.W."/>
        </authorList>
    </citation>
    <scope>NUCLEOTIDE SEQUENCE [LARGE SCALE GENOMIC DNA]</scope>
    <source>
        <strain evidence="2 3">CBA1113</strain>
    </source>
</reference>
<evidence type="ECO:0000313" key="2">
    <source>
        <dbReference type="EMBL" id="AXG07162.1"/>
    </source>
</evidence>
<dbReference type="GeneID" id="37284202"/>
<evidence type="ECO:0000259" key="1">
    <source>
        <dbReference type="Pfam" id="PF07883"/>
    </source>
</evidence>
<dbReference type="InterPro" id="IPR011051">
    <property type="entry name" value="RmlC_Cupin_sf"/>
</dbReference>
<dbReference type="RefSeq" id="WP_114586294.1">
    <property type="nucleotide sequence ID" value="NZ_CP031150.1"/>
</dbReference>
<dbReference type="InterPro" id="IPR013096">
    <property type="entry name" value="Cupin_2"/>
</dbReference>
<name>A0A345E4P0_9EURY</name>
<dbReference type="Pfam" id="PF07883">
    <property type="entry name" value="Cupin_2"/>
    <property type="match status" value="1"/>
</dbReference>